<dbReference type="PANTHER" id="PTHR30419">
    <property type="entry name" value="HTH-TYPE TRANSCRIPTIONAL REGULATOR YBHD"/>
    <property type="match status" value="1"/>
</dbReference>
<dbReference type="GO" id="GO:0003677">
    <property type="term" value="F:DNA binding"/>
    <property type="evidence" value="ECO:0007669"/>
    <property type="project" value="UniProtKB-KW"/>
</dbReference>
<evidence type="ECO:0000256" key="2">
    <source>
        <dbReference type="ARBA" id="ARBA00023015"/>
    </source>
</evidence>
<evidence type="ECO:0000313" key="6">
    <source>
        <dbReference type="EMBL" id="MVW61842.1"/>
    </source>
</evidence>
<dbReference type="InterPro" id="IPR036390">
    <property type="entry name" value="WH_DNA-bd_sf"/>
</dbReference>
<dbReference type="InterPro" id="IPR000847">
    <property type="entry name" value="LysR_HTH_N"/>
</dbReference>
<keyword evidence="7" id="KW-1185">Reference proteome</keyword>
<comment type="similarity">
    <text evidence="1">Belongs to the LysR transcriptional regulatory family.</text>
</comment>
<name>A0A7X3G367_9BURK</name>
<dbReference type="FunFam" id="1.10.10.10:FF:000001">
    <property type="entry name" value="LysR family transcriptional regulator"/>
    <property type="match status" value="1"/>
</dbReference>
<dbReference type="InterPro" id="IPR036388">
    <property type="entry name" value="WH-like_DNA-bd_sf"/>
</dbReference>
<evidence type="ECO:0000256" key="1">
    <source>
        <dbReference type="ARBA" id="ARBA00009437"/>
    </source>
</evidence>
<keyword evidence="4" id="KW-0804">Transcription</keyword>
<dbReference type="GO" id="GO:0005829">
    <property type="term" value="C:cytosol"/>
    <property type="evidence" value="ECO:0007669"/>
    <property type="project" value="TreeGrafter"/>
</dbReference>
<dbReference type="RefSeq" id="WP_056122714.1">
    <property type="nucleotide sequence ID" value="NZ_WSES01000005.1"/>
</dbReference>
<reference evidence="6 7" key="1">
    <citation type="submission" date="2019-12" db="EMBL/GenBank/DDBJ databases">
        <authorList>
            <person name="Li C."/>
            <person name="Zhao J."/>
        </authorList>
    </citation>
    <scope>NUCLEOTIDE SEQUENCE [LARGE SCALE GENOMIC DNA]</scope>
    <source>
        <strain evidence="6 7">NEAU-DD11</strain>
    </source>
</reference>
<feature type="domain" description="HTH lysR-type" evidence="5">
    <location>
        <begin position="3"/>
        <end position="60"/>
    </location>
</feature>
<dbReference type="PROSITE" id="PS50931">
    <property type="entry name" value="HTH_LYSR"/>
    <property type="match status" value="1"/>
</dbReference>
<dbReference type="AlphaFoldDB" id="A0A7X3G367"/>
<dbReference type="InterPro" id="IPR050950">
    <property type="entry name" value="HTH-type_LysR_regulators"/>
</dbReference>
<dbReference type="SUPFAM" id="SSF53850">
    <property type="entry name" value="Periplasmic binding protein-like II"/>
    <property type="match status" value="1"/>
</dbReference>
<evidence type="ECO:0000313" key="7">
    <source>
        <dbReference type="Proteomes" id="UP000443353"/>
    </source>
</evidence>
<dbReference type="InterPro" id="IPR005119">
    <property type="entry name" value="LysR_subst-bd"/>
</dbReference>
<dbReference type="Gene3D" id="3.40.190.10">
    <property type="entry name" value="Periplasmic binding protein-like II"/>
    <property type="match status" value="2"/>
</dbReference>
<dbReference type="EMBL" id="WSES01000005">
    <property type="protein sequence ID" value="MVW61842.1"/>
    <property type="molecule type" value="Genomic_DNA"/>
</dbReference>
<dbReference type="Gene3D" id="1.10.10.10">
    <property type="entry name" value="Winged helix-like DNA-binding domain superfamily/Winged helix DNA-binding domain"/>
    <property type="match status" value="1"/>
</dbReference>
<comment type="caution">
    <text evidence="6">The sequence shown here is derived from an EMBL/GenBank/DDBJ whole genome shotgun (WGS) entry which is preliminary data.</text>
</comment>
<evidence type="ECO:0000256" key="3">
    <source>
        <dbReference type="ARBA" id="ARBA00023125"/>
    </source>
</evidence>
<sequence>MNLSLRQLKVFLGVAQAASFTKTAQRLHLSQAALSAIIRELETQLQCRLLDRTTRSVALTEAGRMFLPTAAHIVETIENAALELRKIGREEQRLLRVGVMPHIAVSLMPAVLGRFATLCPLVRVEIVDSTPSELLRMVEDGALDAAFGPFFRKESGVERLQIFPTQLMLATGLQETDWPDFSAEQETWRALQGVPLICFLGDTPIQRMVEESLGAAAVTTGKRTFVGHLETAIAMAEAGFGVAVVPSISAAACQRYRVRLHPIRPAIELPFYCITRAGRASNETLSQLSAVFEQVAQEFSGGNPVLKKSRKRATPAS</sequence>
<dbReference type="Pfam" id="PF00126">
    <property type="entry name" value="HTH_1"/>
    <property type="match status" value="1"/>
</dbReference>
<gene>
    <name evidence="6" type="ORF">GPY61_18085</name>
</gene>
<evidence type="ECO:0000259" key="5">
    <source>
        <dbReference type="PROSITE" id="PS50931"/>
    </source>
</evidence>
<accession>A0A7X3G367</accession>
<dbReference type="GO" id="GO:0003700">
    <property type="term" value="F:DNA-binding transcription factor activity"/>
    <property type="evidence" value="ECO:0007669"/>
    <property type="project" value="InterPro"/>
</dbReference>
<keyword evidence="2" id="KW-0805">Transcription regulation</keyword>
<organism evidence="6 7">
    <name type="scientific">Massilia cellulosiltytica</name>
    <dbReference type="NCBI Taxonomy" id="2683234"/>
    <lineage>
        <taxon>Bacteria</taxon>
        <taxon>Pseudomonadati</taxon>
        <taxon>Pseudomonadota</taxon>
        <taxon>Betaproteobacteria</taxon>
        <taxon>Burkholderiales</taxon>
        <taxon>Oxalobacteraceae</taxon>
        <taxon>Telluria group</taxon>
        <taxon>Massilia</taxon>
    </lineage>
</organism>
<dbReference type="Pfam" id="PF03466">
    <property type="entry name" value="LysR_substrate"/>
    <property type="match status" value="1"/>
</dbReference>
<evidence type="ECO:0000256" key="4">
    <source>
        <dbReference type="ARBA" id="ARBA00023163"/>
    </source>
</evidence>
<protein>
    <submittedName>
        <fullName evidence="6">LysR family transcriptional regulator</fullName>
    </submittedName>
</protein>
<keyword evidence="3" id="KW-0238">DNA-binding</keyword>
<dbReference type="CDD" id="cd05466">
    <property type="entry name" value="PBP2_LTTR_substrate"/>
    <property type="match status" value="1"/>
</dbReference>
<dbReference type="Proteomes" id="UP000443353">
    <property type="component" value="Unassembled WGS sequence"/>
</dbReference>
<dbReference type="SUPFAM" id="SSF46785">
    <property type="entry name" value="Winged helix' DNA-binding domain"/>
    <property type="match status" value="1"/>
</dbReference>
<proteinExistence type="inferred from homology"/>
<dbReference type="PRINTS" id="PR00039">
    <property type="entry name" value="HTHLYSR"/>
</dbReference>